<keyword evidence="2" id="KW-0677">Repeat</keyword>
<dbReference type="PANTHER" id="PTHR13720:SF33">
    <property type="entry name" value="HELP DOMAIN-CONTAINING PROTEIN"/>
    <property type="match status" value="1"/>
</dbReference>
<dbReference type="EMBL" id="MU826835">
    <property type="protein sequence ID" value="KAJ7372637.1"/>
    <property type="molecule type" value="Genomic_DNA"/>
</dbReference>
<dbReference type="InterPro" id="IPR050630">
    <property type="entry name" value="WD_repeat_EMAP"/>
</dbReference>
<dbReference type="OrthoDB" id="756370at2759"/>
<dbReference type="PANTHER" id="PTHR13720">
    <property type="entry name" value="WD-40 REPEAT PROTEIN"/>
    <property type="match status" value="1"/>
</dbReference>
<evidence type="ECO:0000256" key="1">
    <source>
        <dbReference type="ARBA" id="ARBA00022574"/>
    </source>
</evidence>
<sequence>MVWKYDTGLFAYTSGCLVVIEDLHSGTQKHLMGHTEEISTLAVQHDGLILASASGPSDTVASQICLWNLQDGVCKKVLSYHDHEIVCLRMPVTTDSLCQLVITGSVLW</sequence>
<dbReference type="InterPro" id="IPR036322">
    <property type="entry name" value="WD40_repeat_dom_sf"/>
</dbReference>
<gene>
    <name evidence="3" type="primary">WDR90_2</name>
    <name evidence="3" type="ORF">OS493_017908</name>
</gene>
<keyword evidence="4" id="KW-1185">Reference proteome</keyword>
<dbReference type="SUPFAM" id="SSF50978">
    <property type="entry name" value="WD40 repeat-like"/>
    <property type="match status" value="1"/>
</dbReference>
<evidence type="ECO:0000256" key="2">
    <source>
        <dbReference type="ARBA" id="ARBA00022737"/>
    </source>
</evidence>
<name>A0A9W9Z042_9CNID</name>
<reference evidence="3" key="1">
    <citation type="submission" date="2023-01" db="EMBL/GenBank/DDBJ databases">
        <title>Genome assembly of the deep-sea coral Lophelia pertusa.</title>
        <authorList>
            <person name="Herrera S."/>
            <person name="Cordes E."/>
        </authorList>
    </citation>
    <scope>NUCLEOTIDE SEQUENCE</scope>
    <source>
        <strain evidence="3">USNM1676648</strain>
        <tissue evidence="3">Polyp</tissue>
    </source>
</reference>
<dbReference type="InterPro" id="IPR015943">
    <property type="entry name" value="WD40/YVTN_repeat-like_dom_sf"/>
</dbReference>
<dbReference type="Proteomes" id="UP001163046">
    <property type="component" value="Unassembled WGS sequence"/>
</dbReference>
<comment type="caution">
    <text evidence="3">The sequence shown here is derived from an EMBL/GenBank/DDBJ whole genome shotgun (WGS) entry which is preliminary data.</text>
</comment>
<dbReference type="AlphaFoldDB" id="A0A9W9Z042"/>
<dbReference type="Gene3D" id="2.130.10.10">
    <property type="entry name" value="YVTN repeat-like/Quinoprotein amine dehydrogenase"/>
    <property type="match status" value="1"/>
</dbReference>
<proteinExistence type="predicted"/>
<protein>
    <submittedName>
        <fullName evidence="3">WD repeat-containing protein 90</fullName>
    </submittedName>
</protein>
<evidence type="ECO:0000313" key="3">
    <source>
        <dbReference type="EMBL" id="KAJ7372637.1"/>
    </source>
</evidence>
<keyword evidence="1" id="KW-0853">WD repeat</keyword>
<organism evidence="3 4">
    <name type="scientific">Desmophyllum pertusum</name>
    <dbReference type="NCBI Taxonomy" id="174260"/>
    <lineage>
        <taxon>Eukaryota</taxon>
        <taxon>Metazoa</taxon>
        <taxon>Cnidaria</taxon>
        <taxon>Anthozoa</taxon>
        <taxon>Hexacorallia</taxon>
        <taxon>Scleractinia</taxon>
        <taxon>Caryophylliina</taxon>
        <taxon>Caryophylliidae</taxon>
        <taxon>Desmophyllum</taxon>
    </lineage>
</organism>
<accession>A0A9W9Z042</accession>
<evidence type="ECO:0000313" key="4">
    <source>
        <dbReference type="Proteomes" id="UP001163046"/>
    </source>
</evidence>